<organism evidence="2 3">
    <name type="scientific">Angiostrongylus cantonensis</name>
    <name type="common">Rat lungworm</name>
    <dbReference type="NCBI Taxonomy" id="6313"/>
    <lineage>
        <taxon>Eukaryota</taxon>
        <taxon>Metazoa</taxon>
        <taxon>Ecdysozoa</taxon>
        <taxon>Nematoda</taxon>
        <taxon>Chromadorea</taxon>
        <taxon>Rhabditida</taxon>
        <taxon>Rhabditina</taxon>
        <taxon>Rhabditomorpha</taxon>
        <taxon>Strongyloidea</taxon>
        <taxon>Metastrongylidae</taxon>
        <taxon>Angiostrongylus</taxon>
    </lineage>
</organism>
<evidence type="ECO:0000313" key="3">
    <source>
        <dbReference type="WBParaSite" id="ACAC_0000466001-mRNA-1"/>
    </source>
</evidence>
<proteinExistence type="predicted"/>
<dbReference type="Pfam" id="PF16044">
    <property type="entry name" value="DUF4796_C"/>
    <property type="match status" value="1"/>
</dbReference>
<name>A0A0K0D3L5_ANGCA</name>
<evidence type="ECO:0000313" key="2">
    <source>
        <dbReference type="Proteomes" id="UP000035642"/>
    </source>
</evidence>
<feature type="domain" description="MKRN2 opposite strand protein-like C-terminal" evidence="1">
    <location>
        <begin position="28"/>
        <end position="188"/>
    </location>
</feature>
<accession>A0A0K0D3L5</accession>
<dbReference type="InterPro" id="IPR053921">
    <property type="entry name" value="MKRN2OS-like_C"/>
</dbReference>
<evidence type="ECO:0000259" key="1">
    <source>
        <dbReference type="Pfam" id="PF16044"/>
    </source>
</evidence>
<keyword evidence="2" id="KW-1185">Reference proteome</keyword>
<protein>
    <submittedName>
        <fullName evidence="3">Innexin</fullName>
    </submittedName>
</protein>
<reference evidence="2" key="1">
    <citation type="submission" date="2012-09" db="EMBL/GenBank/DDBJ databases">
        <authorList>
            <person name="Martin A.A."/>
        </authorList>
    </citation>
    <scope>NUCLEOTIDE SEQUENCE</scope>
</reference>
<dbReference type="PANTHER" id="PTHR33963">
    <property type="entry name" value="MKRN2 OPPOSITE STRAND PROTEIN"/>
    <property type="match status" value="1"/>
</dbReference>
<reference evidence="3" key="2">
    <citation type="submission" date="2017-02" db="UniProtKB">
        <authorList>
            <consortium name="WormBaseParasite"/>
        </authorList>
    </citation>
    <scope>IDENTIFICATION</scope>
</reference>
<dbReference type="AlphaFoldDB" id="A0A0K0D3L5"/>
<dbReference type="Proteomes" id="UP000035642">
    <property type="component" value="Unassembled WGS sequence"/>
</dbReference>
<dbReference type="WBParaSite" id="ACAC_0000466001-mRNA-1">
    <property type="protein sequence ID" value="ACAC_0000466001-mRNA-1"/>
    <property type="gene ID" value="ACAC_0000466001"/>
</dbReference>
<sequence>MFWLWTFLGSFGTLSKVSKFPNWVAEALPCPFVGRDDLPCSIVIRPSLGTFLQYVILLFRCCLYKVGDDLHIGISGAYSIVYSYWLSGICSDNTTWDNSVIVCRFDMETHEFDQALTSFVSRNSNRGVYLTVNVFQFYNDSEWNCFDFVLEFLRFINFRNYTKTDFVVEFMHNTLSTVVKYSRLVNKIKENGFVLL</sequence>
<dbReference type="InterPro" id="IPR032016">
    <property type="entry name" value="MKRN2OS-like"/>
</dbReference>
<dbReference type="PANTHER" id="PTHR33963:SF2">
    <property type="entry name" value="MKRN2 OPPOSITE STRAND PROTEIN"/>
    <property type="match status" value="1"/>
</dbReference>